<dbReference type="InterPro" id="IPR015855">
    <property type="entry name" value="ABC_transpr_MalK-like"/>
</dbReference>
<dbReference type="Gene3D" id="2.40.50.140">
    <property type="entry name" value="Nucleic acid-binding proteins"/>
    <property type="match status" value="1"/>
</dbReference>
<keyword evidence="6" id="KW-1185">Reference proteome</keyword>
<dbReference type="Pfam" id="PF00005">
    <property type="entry name" value="ABC_tran"/>
    <property type="match status" value="1"/>
</dbReference>
<dbReference type="PANTHER" id="PTHR43875">
    <property type="entry name" value="MALTODEXTRIN IMPORT ATP-BINDING PROTEIN MSMX"/>
    <property type="match status" value="1"/>
</dbReference>
<name>A0A9X3MY35_9ACTN</name>
<dbReference type="GO" id="GO:0005524">
    <property type="term" value="F:ATP binding"/>
    <property type="evidence" value="ECO:0007669"/>
    <property type="project" value="UniProtKB-KW"/>
</dbReference>
<evidence type="ECO:0000256" key="3">
    <source>
        <dbReference type="ARBA" id="ARBA00022840"/>
    </source>
</evidence>
<accession>A0A9X3MY35</accession>
<dbReference type="GO" id="GO:0008643">
    <property type="term" value="P:carbohydrate transport"/>
    <property type="evidence" value="ECO:0007669"/>
    <property type="project" value="InterPro"/>
</dbReference>
<dbReference type="PANTHER" id="PTHR43875:SF1">
    <property type="entry name" value="OSMOPROTECTIVE COMPOUNDS UPTAKE ATP-BINDING PROTEIN GGTA"/>
    <property type="match status" value="1"/>
</dbReference>
<dbReference type="InterPro" id="IPR017871">
    <property type="entry name" value="ABC_transporter-like_CS"/>
</dbReference>
<dbReference type="EMBL" id="JAPDOD010000027">
    <property type="protein sequence ID" value="MDA0163751.1"/>
    <property type="molecule type" value="Genomic_DNA"/>
</dbReference>
<dbReference type="SUPFAM" id="SSF50331">
    <property type="entry name" value="MOP-like"/>
    <property type="match status" value="1"/>
</dbReference>
<dbReference type="InterPro" id="IPR008995">
    <property type="entry name" value="Mo/tungstate-bd_C_term_dom"/>
</dbReference>
<dbReference type="AlphaFoldDB" id="A0A9X3MY35"/>
<dbReference type="GO" id="GO:0055052">
    <property type="term" value="C:ATP-binding cassette (ABC) transporter complex, substrate-binding subunit-containing"/>
    <property type="evidence" value="ECO:0007669"/>
    <property type="project" value="TreeGrafter"/>
</dbReference>
<keyword evidence="2" id="KW-0547">Nucleotide-binding</keyword>
<dbReference type="GO" id="GO:0016887">
    <property type="term" value="F:ATP hydrolysis activity"/>
    <property type="evidence" value="ECO:0007669"/>
    <property type="project" value="InterPro"/>
</dbReference>
<feature type="domain" description="ABC transporter" evidence="4">
    <location>
        <begin position="4"/>
        <end position="235"/>
    </location>
</feature>
<dbReference type="PROSITE" id="PS00211">
    <property type="entry name" value="ABC_TRANSPORTER_1"/>
    <property type="match status" value="1"/>
</dbReference>
<evidence type="ECO:0000256" key="1">
    <source>
        <dbReference type="ARBA" id="ARBA00022448"/>
    </source>
</evidence>
<sequence>MPGIQIEGVSKDYKNGPHAVHDVSLEVRDGEFMVLVGPSGCGKSTLLKLIAGIEETTHGRILIGERDVTHLDPRKRDIAMVFQNYALYPHLSVRANLGFGLKLRKTAKTDITQRVDEVAKILGLEEMLERKPGELSGGQRQRVAMGRAIVREPQAFLMDEPLSNLDAKLRVSMRAQLSRLHERLGVTTVYVTHDQIEAMTLGQRVAVLRGGVLQQCDTPEVLFEHPANLFVAAFIGSPAMNLVEAEIEDGEARFGTCRVPLAAGSHLRGRIVLGVRPHDLKLGSSGVPGVVQVVERLGTETHVVVGIDAPRLRTAALAEAIDAAPDDDILLAEDDRAFFTLVTEARAEVAVGDRVELTVDPARLHGFDLETGEALRAPAETPVPA</sequence>
<keyword evidence="3 5" id="KW-0067">ATP-binding</keyword>
<comment type="caution">
    <text evidence="5">The sequence shown here is derived from an EMBL/GenBank/DDBJ whole genome shotgun (WGS) entry which is preliminary data.</text>
</comment>
<dbReference type="InterPro" id="IPR012340">
    <property type="entry name" value="NA-bd_OB-fold"/>
</dbReference>
<dbReference type="Gene3D" id="3.40.50.300">
    <property type="entry name" value="P-loop containing nucleotide triphosphate hydrolases"/>
    <property type="match status" value="1"/>
</dbReference>
<reference evidence="5" key="1">
    <citation type="submission" date="2022-10" db="EMBL/GenBank/DDBJ databases">
        <title>The WGS of Solirubrobacter ginsenosidimutans DSM 21036.</title>
        <authorList>
            <person name="Jiang Z."/>
        </authorList>
    </citation>
    <scope>NUCLEOTIDE SEQUENCE</scope>
    <source>
        <strain evidence="5">DSM 21036</strain>
    </source>
</reference>
<dbReference type="FunFam" id="3.40.50.300:FF:000042">
    <property type="entry name" value="Maltose/maltodextrin ABC transporter, ATP-binding protein"/>
    <property type="match status" value="1"/>
</dbReference>
<evidence type="ECO:0000256" key="2">
    <source>
        <dbReference type="ARBA" id="ARBA00022741"/>
    </source>
</evidence>
<dbReference type="NCBIfam" id="NF008653">
    <property type="entry name" value="PRK11650.1"/>
    <property type="match status" value="1"/>
</dbReference>
<dbReference type="SMART" id="SM00382">
    <property type="entry name" value="AAA"/>
    <property type="match status" value="1"/>
</dbReference>
<protein>
    <submittedName>
        <fullName evidence="5">Sn-glycerol-3-phosphate ABC transporter ATP-binding protein UgpC</fullName>
    </submittedName>
</protein>
<organism evidence="5 6">
    <name type="scientific">Solirubrobacter ginsenosidimutans</name>
    <dbReference type="NCBI Taxonomy" id="490573"/>
    <lineage>
        <taxon>Bacteria</taxon>
        <taxon>Bacillati</taxon>
        <taxon>Actinomycetota</taxon>
        <taxon>Thermoleophilia</taxon>
        <taxon>Solirubrobacterales</taxon>
        <taxon>Solirubrobacteraceae</taxon>
        <taxon>Solirubrobacter</taxon>
    </lineage>
</organism>
<dbReference type="RefSeq" id="WP_270042999.1">
    <property type="nucleotide sequence ID" value="NZ_JAPDOD010000027.1"/>
</dbReference>
<dbReference type="GO" id="GO:0140359">
    <property type="term" value="F:ABC-type transporter activity"/>
    <property type="evidence" value="ECO:0007669"/>
    <property type="project" value="InterPro"/>
</dbReference>
<evidence type="ECO:0000259" key="4">
    <source>
        <dbReference type="PROSITE" id="PS50893"/>
    </source>
</evidence>
<dbReference type="CDD" id="cd03301">
    <property type="entry name" value="ABC_MalK_N"/>
    <property type="match status" value="1"/>
</dbReference>
<dbReference type="InterPro" id="IPR047641">
    <property type="entry name" value="ABC_transpr_MalK/UgpC-like"/>
</dbReference>
<gene>
    <name evidence="5" type="primary">ugpC</name>
    <name evidence="5" type="ORF">OM076_26005</name>
</gene>
<dbReference type="Gene3D" id="2.40.50.100">
    <property type="match status" value="1"/>
</dbReference>
<keyword evidence="1" id="KW-0813">Transport</keyword>
<evidence type="ECO:0000313" key="6">
    <source>
        <dbReference type="Proteomes" id="UP001149140"/>
    </source>
</evidence>
<dbReference type="PROSITE" id="PS50893">
    <property type="entry name" value="ABC_TRANSPORTER_2"/>
    <property type="match status" value="1"/>
</dbReference>
<proteinExistence type="predicted"/>
<dbReference type="InterPro" id="IPR027417">
    <property type="entry name" value="P-loop_NTPase"/>
</dbReference>
<dbReference type="Pfam" id="PF17912">
    <property type="entry name" value="OB_MalK"/>
    <property type="match status" value="1"/>
</dbReference>
<dbReference type="InterPro" id="IPR003593">
    <property type="entry name" value="AAA+_ATPase"/>
</dbReference>
<dbReference type="SUPFAM" id="SSF52540">
    <property type="entry name" value="P-loop containing nucleoside triphosphate hydrolases"/>
    <property type="match status" value="1"/>
</dbReference>
<dbReference type="InterPro" id="IPR003439">
    <property type="entry name" value="ABC_transporter-like_ATP-bd"/>
</dbReference>
<dbReference type="InterPro" id="IPR040582">
    <property type="entry name" value="OB_MalK-like"/>
</dbReference>
<dbReference type="Proteomes" id="UP001149140">
    <property type="component" value="Unassembled WGS sequence"/>
</dbReference>
<evidence type="ECO:0000313" key="5">
    <source>
        <dbReference type="EMBL" id="MDA0163751.1"/>
    </source>
</evidence>